<reference evidence="2" key="3">
    <citation type="journal article" date="2017" name="Nature">
        <title>Genome sequence of the progenitor of the wheat D genome Aegilops tauschii.</title>
        <authorList>
            <person name="Luo M.C."/>
            <person name="Gu Y.Q."/>
            <person name="Puiu D."/>
            <person name="Wang H."/>
            <person name="Twardziok S.O."/>
            <person name="Deal K.R."/>
            <person name="Huo N."/>
            <person name="Zhu T."/>
            <person name="Wang L."/>
            <person name="Wang Y."/>
            <person name="McGuire P.E."/>
            <person name="Liu S."/>
            <person name="Long H."/>
            <person name="Ramasamy R.K."/>
            <person name="Rodriguez J.C."/>
            <person name="Van S.L."/>
            <person name="Yuan L."/>
            <person name="Wang Z."/>
            <person name="Xia Z."/>
            <person name="Xiao L."/>
            <person name="Anderson O.D."/>
            <person name="Ouyang S."/>
            <person name="Liang Y."/>
            <person name="Zimin A.V."/>
            <person name="Pertea G."/>
            <person name="Qi P."/>
            <person name="Bennetzen J.L."/>
            <person name="Dai X."/>
            <person name="Dawson M.W."/>
            <person name="Muller H.G."/>
            <person name="Kugler K."/>
            <person name="Rivarola-Duarte L."/>
            <person name="Spannagl M."/>
            <person name="Mayer K.F.X."/>
            <person name="Lu F.H."/>
            <person name="Bevan M.W."/>
            <person name="Leroy P."/>
            <person name="Li P."/>
            <person name="You F.M."/>
            <person name="Sun Q."/>
            <person name="Liu Z."/>
            <person name="Lyons E."/>
            <person name="Wicker T."/>
            <person name="Salzberg S.L."/>
            <person name="Devos K.M."/>
            <person name="Dvorak J."/>
        </authorList>
    </citation>
    <scope>NUCLEOTIDE SEQUENCE [LARGE SCALE GENOMIC DNA]</scope>
    <source>
        <strain evidence="2">cv. AL8/78</strain>
    </source>
</reference>
<protein>
    <submittedName>
        <fullName evidence="2">Uncharacterized protein</fullName>
    </submittedName>
</protein>
<reference evidence="2" key="5">
    <citation type="journal article" date="2021" name="G3 (Bethesda)">
        <title>Aegilops tauschii genome assembly Aet v5.0 features greater sequence contiguity and improved annotation.</title>
        <authorList>
            <person name="Wang L."/>
            <person name="Zhu T."/>
            <person name="Rodriguez J.C."/>
            <person name="Deal K.R."/>
            <person name="Dubcovsky J."/>
            <person name="McGuire P.E."/>
            <person name="Lux T."/>
            <person name="Spannagl M."/>
            <person name="Mayer K.F.X."/>
            <person name="Baldrich P."/>
            <person name="Meyers B.C."/>
            <person name="Huo N."/>
            <person name="Gu Y.Q."/>
            <person name="Zhou H."/>
            <person name="Devos K.M."/>
            <person name="Bennetzen J.L."/>
            <person name="Unver T."/>
            <person name="Budak H."/>
            <person name="Gulick P.J."/>
            <person name="Galiba G."/>
            <person name="Kalapos B."/>
            <person name="Nelson D.R."/>
            <person name="Li P."/>
            <person name="You F.M."/>
            <person name="Luo M.C."/>
            <person name="Dvorak J."/>
        </authorList>
    </citation>
    <scope>NUCLEOTIDE SEQUENCE [LARGE SCALE GENOMIC DNA]</scope>
    <source>
        <strain evidence="2">cv. AL8/78</strain>
    </source>
</reference>
<sequence length="52" mass="6322">MASRYQGLLMLWLLYFSRQYALQLPFLEPSLTFFYPIPITQHQMGKRPRCLR</sequence>
<reference evidence="3" key="1">
    <citation type="journal article" date="2014" name="Science">
        <title>Ancient hybridizations among the ancestral genomes of bread wheat.</title>
        <authorList>
            <consortium name="International Wheat Genome Sequencing Consortium,"/>
            <person name="Marcussen T."/>
            <person name="Sandve S.R."/>
            <person name="Heier L."/>
            <person name="Spannagl M."/>
            <person name="Pfeifer M."/>
            <person name="Jakobsen K.S."/>
            <person name="Wulff B.B."/>
            <person name="Steuernagel B."/>
            <person name="Mayer K.F."/>
            <person name="Olsen O.A."/>
        </authorList>
    </citation>
    <scope>NUCLEOTIDE SEQUENCE [LARGE SCALE GENOMIC DNA]</scope>
    <source>
        <strain evidence="3">cv. AL8/78</strain>
    </source>
</reference>
<dbReference type="Proteomes" id="UP000015105">
    <property type="component" value="Chromosome 7D"/>
</dbReference>
<reference evidence="2" key="4">
    <citation type="submission" date="2019-03" db="UniProtKB">
        <authorList>
            <consortium name="EnsemblPlants"/>
        </authorList>
    </citation>
    <scope>IDENTIFICATION</scope>
</reference>
<dbReference type="Gramene" id="AET7Gv20325600.1">
    <property type="protein sequence ID" value="AET7Gv20325600.1"/>
    <property type="gene ID" value="AET7Gv20325600"/>
</dbReference>
<evidence type="ECO:0000313" key="2">
    <source>
        <dbReference type="EnsemblPlants" id="AET7Gv20325600.1"/>
    </source>
</evidence>
<keyword evidence="1" id="KW-0732">Signal</keyword>
<dbReference type="EnsemblPlants" id="AET7Gv20325600.1">
    <property type="protein sequence ID" value="AET7Gv20325600.1"/>
    <property type="gene ID" value="AET7Gv20325600"/>
</dbReference>
<reference evidence="3" key="2">
    <citation type="journal article" date="2017" name="Nat. Plants">
        <title>The Aegilops tauschii genome reveals multiple impacts of transposons.</title>
        <authorList>
            <person name="Zhao G."/>
            <person name="Zou C."/>
            <person name="Li K."/>
            <person name="Wang K."/>
            <person name="Li T."/>
            <person name="Gao L."/>
            <person name="Zhang X."/>
            <person name="Wang H."/>
            <person name="Yang Z."/>
            <person name="Liu X."/>
            <person name="Jiang W."/>
            <person name="Mao L."/>
            <person name="Kong X."/>
            <person name="Jiao Y."/>
            <person name="Jia J."/>
        </authorList>
    </citation>
    <scope>NUCLEOTIDE SEQUENCE [LARGE SCALE GENOMIC DNA]</scope>
    <source>
        <strain evidence="3">cv. AL8/78</strain>
    </source>
</reference>
<feature type="signal peptide" evidence="1">
    <location>
        <begin position="1"/>
        <end position="23"/>
    </location>
</feature>
<proteinExistence type="predicted"/>
<evidence type="ECO:0000313" key="3">
    <source>
        <dbReference type="Proteomes" id="UP000015105"/>
    </source>
</evidence>
<organism evidence="2 3">
    <name type="scientific">Aegilops tauschii subsp. strangulata</name>
    <name type="common">Goatgrass</name>
    <dbReference type="NCBI Taxonomy" id="200361"/>
    <lineage>
        <taxon>Eukaryota</taxon>
        <taxon>Viridiplantae</taxon>
        <taxon>Streptophyta</taxon>
        <taxon>Embryophyta</taxon>
        <taxon>Tracheophyta</taxon>
        <taxon>Spermatophyta</taxon>
        <taxon>Magnoliopsida</taxon>
        <taxon>Liliopsida</taxon>
        <taxon>Poales</taxon>
        <taxon>Poaceae</taxon>
        <taxon>BOP clade</taxon>
        <taxon>Pooideae</taxon>
        <taxon>Triticodae</taxon>
        <taxon>Triticeae</taxon>
        <taxon>Triticinae</taxon>
        <taxon>Aegilops</taxon>
    </lineage>
</organism>
<name>A0A453QU40_AEGTS</name>
<feature type="chain" id="PRO_5018970550" evidence="1">
    <location>
        <begin position="24"/>
        <end position="52"/>
    </location>
</feature>
<keyword evidence="3" id="KW-1185">Reference proteome</keyword>
<evidence type="ECO:0000256" key="1">
    <source>
        <dbReference type="SAM" id="SignalP"/>
    </source>
</evidence>
<accession>A0A453QU40</accession>
<dbReference type="AlphaFoldDB" id="A0A453QU40"/>